<comment type="cofactor">
    <cofactor evidence="1 6">
        <name>Zn(2+)</name>
        <dbReference type="ChEBI" id="CHEBI:29105"/>
    </cofactor>
</comment>
<dbReference type="InterPro" id="IPR011032">
    <property type="entry name" value="GroES-like_sf"/>
</dbReference>
<dbReference type="InterPro" id="IPR002328">
    <property type="entry name" value="ADH_Zn_CS"/>
</dbReference>
<dbReference type="Gene3D" id="3.40.50.720">
    <property type="entry name" value="NAD(P)-binding Rossmann-like Domain"/>
    <property type="match status" value="1"/>
</dbReference>
<dbReference type="CDD" id="cd08278">
    <property type="entry name" value="benzyl_alcohol_DH"/>
    <property type="match status" value="1"/>
</dbReference>
<keyword evidence="2 6" id="KW-0479">Metal-binding</keyword>
<keyword evidence="4" id="KW-0560">Oxidoreductase</keyword>
<dbReference type="InterPro" id="IPR036291">
    <property type="entry name" value="NAD(P)-bd_dom_sf"/>
</dbReference>
<evidence type="ECO:0000256" key="4">
    <source>
        <dbReference type="ARBA" id="ARBA00023002"/>
    </source>
</evidence>
<dbReference type="RefSeq" id="XP_016234924.1">
    <property type="nucleotide sequence ID" value="XM_016381822.1"/>
</dbReference>
<dbReference type="FunFam" id="3.40.50.720:FF:000003">
    <property type="entry name" value="S-(hydroxymethyl)glutathione dehydrogenase"/>
    <property type="match status" value="1"/>
</dbReference>
<dbReference type="InterPro" id="IPR020843">
    <property type="entry name" value="ER"/>
</dbReference>
<dbReference type="STRING" id="91928.A0A0D2B703"/>
<evidence type="ECO:0000256" key="1">
    <source>
        <dbReference type="ARBA" id="ARBA00001947"/>
    </source>
</evidence>
<dbReference type="EMBL" id="KN847496">
    <property type="protein sequence ID" value="KIW14708.1"/>
    <property type="molecule type" value="Genomic_DNA"/>
</dbReference>
<proteinExistence type="inferred from homology"/>
<dbReference type="Gene3D" id="3.90.180.10">
    <property type="entry name" value="Medium-chain alcohol dehydrogenases, catalytic domain"/>
    <property type="match status" value="1"/>
</dbReference>
<evidence type="ECO:0000256" key="2">
    <source>
        <dbReference type="ARBA" id="ARBA00022723"/>
    </source>
</evidence>
<dbReference type="Pfam" id="PF08240">
    <property type="entry name" value="ADH_N"/>
    <property type="match status" value="1"/>
</dbReference>
<evidence type="ECO:0000259" key="7">
    <source>
        <dbReference type="SMART" id="SM00829"/>
    </source>
</evidence>
<dbReference type="PANTHER" id="PTHR43880">
    <property type="entry name" value="ALCOHOL DEHYDROGENASE"/>
    <property type="match status" value="1"/>
</dbReference>
<feature type="domain" description="Enoyl reductase (ER)" evidence="7">
    <location>
        <begin position="16"/>
        <end position="380"/>
    </location>
</feature>
<evidence type="ECO:0000256" key="6">
    <source>
        <dbReference type="RuleBase" id="RU361277"/>
    </source>
</evidence>
<dbReference type="HOGENOM" id="CLU_026673_14_1_1"/>
<evidence type="ECO:0000256" key="3">
    <source>
        <dbReference type="ARBA" id="ARBA00022833"/>
    </source>
</evidence>
<name>A0A0D2B703_9EURO</name>
<evidence type="ECO:0000256" key="5">
    <source>
        <dbReference type="ARBA" id="ARBA00023027"/>
    </source>
</evidence>
<evidence type="ECO:0000313" key="9">
    <source>
        <dbReference type="Proteomes" id="UP000053328"/>
    </source>
</evidence>
<dbReference type="SUPFAM" id="SSF51735">
    <property type="entry name" value="NAD(P)-binding Rossmann-fold domains"/>
    <property type="match status" value="1"/>
</dbReference>
<keyword evidence="9" id="KW-1185">Reference proteome</keyword>
<dbReference type="GO" id="GO:0008270">
    <property type="term" value="F:zinc ion binding"/>
    <property type="evidence" value="ECO:0007669"/>
    <property type="project" value="InterPro"/>
</dbReference>
<dbReference type="SMART" id="SM00829">
    <property type="entry name" value="PKS_ER"/>
    <property type="match status" value="1"/>
</dbReference>
<dbReference type="OrthoDB" id="1560166at2759"/>
<dbReference type="PROSITE" id="PS00059">
    <property type="entry name" value="ADH_ZINC"/>
    <property type="match status" value="1"/>
</dbReference>
<dbReference type="InterPro" id="IPR013149">
    <property type="entry name" value="ADH-like_C"/>
</dbReference>
<gene>
    <name evidence="8" type="ORF">PV08_07492</name>
</gene>
<keyword evidence="5" id="KW-0520">NAD</keyword>
<accession>A0A0D2B703</accession>
<dbReference type="VEuPathDB" id="FungiDB:PV08_07492"/>
<protein>
    <recommendedName>
        <fullName evidence="7">Enoyl reductase (ER) domain-containing protein</fullName>
    </recommendedName>
</protein>
<comment type="similarity">
    <text evidence="6">Belongs to the zinc-containing alcohol dehydrogenase family.</text>
</comment>
<dbReference type="AlphaFoldDB" id="A0A0D2B703"/>
<dbReference type="GO" id="GO:0046294">
    <property type="term" value="P:formaldehyde catabolic process"/>
    <property type="evidence" value="ECO:0007669"/>
    <property type="project" value="TreeGrafter"/>
</dbReference>
<evidence type="ECO:0000313" key="8">
    <source>
        <dbReference type="EMBL" id="KIW14708.1"/>
    </source>
</evidence>
<organism evidence="8 9">
    <name type="scientific">Exophiala spinifera</name>
    <dbReference type="NCBI Taxonomy" id="91928"/>
    <lineage>
        <taxon>Eukaryota</taxon>
        <taxon>Fungi</taxon>
        <taxon>Dikarya</taxon>
        <taxon>Ascomycota</taxon>
        <taxon>Pezizomycotina</taxon>
        <taxon>Eurotiomycetes</taxon>
        <taxon>Chaetothyriomycetidae</taxon>
        <taxon>Chaetothyriales</taxon>
        <taxon>Herpotrichiellaceae</taxon>
        <taxon>Exophiala</taxon>
    </lineage>
</organism>
<dbReference type="GO" id="GO:0051903">
    <property type="term" value="F:S-(hydroxymethyl)glutathione dehydrogenase [NAD(P)+] activity"/>
    <property type="evidence" value="ECO:0007669"/>
    <property type="project" value="TreeGrafter"/>
</dbReference>
<dbReference type="GeneID" id="27334575"/>
<dbReference type="GO" id="GO:0005829">
    <property type="term" value="C:cytosol"/>
    <property type="evidence" value="ECO:0007669"/>
    <property type="project" value="TreeGrafter"/>
</dbReference>
<reference evidence="8 9" key="1">
    <citation type="submission" date="2015-01" db="EMBL/GenBank/DDBJ databases">
        <title>The Genome Sequence of Exophiala spinifera CBS89968.</title>
        <authorList>
            <consortium name="The Broad Institute Genomics Platform"/>
            <person name="Cuomo C."/>
            <person name="de Hoog S."/>
            <person name="Gorbushina A."/>
            <person name="Stielow B."/>
            <person name="Teixiera M."/>
            <person name="Abouelleil A."/>
            <person name="Chapman S.B."/>
            <person name="Priest M."/>
            <person name="Young S.K."/>
            <person name="Wortman J."/>
            <person name="Nusbaum C."/>
            <person name="Birren B."/>
        </authorList>
    </citation>
    <scope>NUCLEOTIDE SEQUENCE [LARGE SCALE GENOMIC DNA]</scope>
    <source>
        <strain evidence="8 9">CBS 89968</strain>
    </source>
</reference>
<keyword evidence="3 6" id="KW-0862">Zinc</keyword>
<dbReference type="SUPFAM" id="SSF50129">
    <property type="entry name" value="GroES-like"/>
    <property type="match status" value="1"/>
</dbReference>
<sequence>MALLGHGDNNEQSILGSTEALVVSQLGGPFELKELQLKEMRSDEIVVKMVATGICHTDLATAHGFKGPGLPAVLGHEGSGIVEKVGADVKHVGVGDHVLLTYNACLECTPCRRGKYSYCKHAERLNFGGSRLDGTRTFSYNDEDINSAYFGQSSFAKRAIVRGVCAVKVDKTLPLDILCCIGCGIQTGAGTVLNVLKPHVGSSIAVFGVGGVGLAAVMAAKNFTPATKIIAVDIVDSRLEMARDLGATHVLNSKGRDIVELIHSVTDGDGVDYALDGTGKLAVVQAMIASTANSGIAATVGGVPAGQHVQIEPSTWLQRNVSYIGSCQGSSVPQQFIPALAEFWRQGRFPIDRLTRSYPYKEVNQAIDDMHHGRTIKPILIWAD</sequence>
<dbReference type="Proteomes" id="UP000053328">
    <property type="component" value="Unassembled WGS sequence"/>
</dbReference>
<dbReference type="InterPro" id="IPR013154">
    <property type="entry name" value="ADH-like_N"/>
</dbReference>
<dbReference type="PANTHER" id="PTHR43880:SF12">
    <property type="entry name" value="ALCOHOL DEHYDROGENASE CLASS-3"/>
    <property type="match status" value="1"/>
</dbReference>
<dbReference type="Pfam" id="PF00107">
    <property type="entry name" value="ADH_zinc_N"/>
    <property type="match status" value="1"/>
</dbReference>